<reference evidence="2 3" key="1">
    <citation type="submission" date="2023-03" db="EMBL/GenBank/DDBJ databases">
        <title>High recombination rates correlate with genetic variation in Cardiocondyla obscurior ants.</title>
        <authorList>
            <person name="Errbii M."/>
        </authorList>
    </citation>
    <scope>NUCLEOTIDE SEQUENCE [LARGE SCALE GENOMIC DNA]</scope>
    <source>
        <strain evidence="2">Alpha-2009</strain>
        <tissue evidence="2">Whole body</tissue>
    </source>
</reference>
<dbReference type="EMBL" id="JADYXP020000015">
    <property type="protein sequence ID" value="KAL0109169.1"/>
    <property type="molecule type" value="Genomic_DNA"/>
</dbReference>
<keyword evidence="3" id="KW-1185">Reference proteome</keyword>
<name>A0AAW2F3H4_9HYME</name>
<dbReference type="AlphaFoldDB" id="A0AAW2F3H4"/>
<gene>
    <name evidence="2" type="ORF">PUN28_014334</name>
</gene>
<feature type="compositionally biased region" description="Low complexity" evidence="1">
    <location>
        <begin position="22"/>
        <end position="39"/>
    </location>
</feature>
<protein>
    <submittedName>
        <fullName evidence="2">Uncharacterized protein</fullName>
    </submittedName>
</protein>
<dbReference type="Proteomes" id="UP001430953">
    <property type="component" value="Unassembled WGS sequence"/>
</dbReference>
<evidence type="ECO:0000313" key="2">
    <source>
        <dbReference type="EMBL" id="KAL0109169.1"/>
    </source>
</evidence>
<sequence>MAVAGRSDAPRPSSSCAHAHTPRGAAAGPGPRPRLPAGLVALAERREKERPRKTERKRRAFPSVCVHARAYAVFTGYSGTHESSRNYRDPASIRADVPCVSRDGKESTHASDAFSVSFGHYLGPIRQIYRRDIDTREFFMQLQILRPTRTRKVFTSAVSLASLRFQYRPGKIIGQLRKRLSNCR</sequence>
<comment type="caution">
    <text evidence="2">The sequence shown here is derived from an EMBL/GenBank/DDBJ whole genome shotgun (WGS) entry which is preliminary data.</text>
</comment>
<organism evidence="2 3">
    <name type="scientific">Cardiocondyla obscurior</name>
    <dbReference type="NCBI Taxonomy" id="286306"/>
    <lineage>
        <taxon>Eukaryota</taxon>
        <taxon>Metazoa</taxon>
        <taxon>Ecdysozoa</taxon>
        <taxon>Arthropoda</taxon>
        <taxon>Hexapoda</taxon>
        <taxon>Insecta</taxon>
        <taxon>Pterygota</taxon>
        <taxon>Neoptera</taxon>
        <taxon>Endopterygota</taxon>
        <taxon>Hymenoptera</taxon>
        <taxon>Apocrita</taxon>
        <taxon>Aculeata</taxon>
        <taxon>Formicoidea</taxon>
        <taxon>Formicidae</taxon>
        <taxon>Myrmicinae</taxon>
        <taxon>Cardiocondyla</taxon>
    </lineage>
</organism>
<evidence type="ECO:0000256" key="1">
    <source>
        <dbReference type="SAM" id="MobiDB-lite"/>
    </source>
</evidence>
<accession>A0AAW2F3H4</accession>
<evidence type="ECO:0000313" key="3">
    <source>
        <dbReference type="Proteomes" id="UP001430953"/>
    </source>
</evidence>
<feature type="region of interest" description="Disordered" evidence="1">
    <location>
        <begin position="1"/>
        <end position="59"/>
    </location>
</feature>
<proteinExistence type="predicted"/>
<feature type="compositionally biased region" description="Basic and acidic residues" evidence="1">
    <location>
        <begin position="43"/>
        <end position="52"/>
    </location>
</feature>